<evidence type="ECO:0000313" key="3">
    <source>
        <dbReference type="EMBL" id="KAJ3042605.1"/>
    </source>
</evidence>
<dbReference type="PANTHER" id="PTHR13452">
    <property type="entry name" value="THUMP DOMAIN CONTAINING PROTEIN 1-RELATED"/>
    <property type="match status" value="1"/>
</dbReference>
<reference evidence="3" key="1">
    <citation type="submission" date="2020-05" db="EMBL/GenBank/DDBJ databases">
        <title>Phylogenomic resolution of chytrid fungi.</title>
        <authorList>
            <person name="Stajich J.E."/>
            <person name="Amses K."/>
            <person name="Simmons R."/>
            <person name="Seto K."/>
            <person name="Myers J."/>
            <person name="Bonds A."/>
            <person name="Quandt C.A."/>
            <person name="Barry K."/>
            <person name="Liu P."/>
            <person name="Grigoriev I."/>
            <person name="Longcore J.E."/>
            <person name="James T.Y."/>
        </authorList>
    </citation>
    <scope>NUCLEOTIDE SEQUENCE</scope>
    <source>
        <strain evidence="3">JEL0318</strain>
    </source>
</reference>
<keyword evidence="4" id="KW-1185">Reference proteome</keyword>
<dbReference type="GO" id="GO:0003723">
    <property type="term" value="F:RNA binding"/>
    <property type="evidence" value="ECO:0007669"/>
    <property type="project" value="InterPro"/>
</dbReference>
<organism evidence="3 4">
    <name type="scientific">Rhizophlyctis rosea</name>
    <dbReference type="NCBI Taxonomy" id="64517"/>
    <lineage>
        <taxon>Eukaryota</taxon>
        <taxon>Fungi</taxon>
        <taxon>Fungi incertae sedis</taxon>
        <taxon>Chytridiomycota</taxon>
        <taxon>Chytridiomycota incertae sedis</taxon>
        <taxon>Chytridiomycetes</taxon>
        <taxon>Rhizophlyctidales</taxon>
        <taxon>Rhizophlyctidaceae</taxon>
        <taxon>Rhizophlyctis</taxon>
    </lineage>
</organism>
<dbReference type="PANTHER" id="PTHR13452:SF10">
    <property type="entry name" value="THUMP DOMAIN-CONTAINING PROTEIN 1"/>
    <property type="match status" value="1"/>
</dbReference>
<evidence type="ECO:0000256" key="1">
    <source>
        <dbReference type="SAM" id="MobiDB-lite"/>
    </source>
</evidence>
<feature type="compositionally biased region" description="Basic residues" evidence="1">
    <location>
        <begin position="1"/>
        <end position="10"/>
    </location>
</feature>
<dbReference type="Gene3D" id="3.30.2300.10">
    <property type="entry name" value="THUMP superfamily"/>
    <property type="match status" value="1"/>
</dbReference>
<feature type="compositionally biased region" description="Basic and acidic residues" evidence="1">
    <location>
        <begin position="321"/>
        <end position="343"/>
    </location>
</feature>
<sequence>MNGGGNKRKSNPAQRNKNNNERVKKDWGSRKFDIEAGMAGILAFCILGKERQCISELTKLLQEYAEIVYPELYPKQHADSDSEDPISIEDAFANEMKEMKKPKQQKLFYPMTMSMDCVVFIRTLPPIDPVHLVHRIFLDLAEKKRRKTRLTQRLIPISKTCHAGIDDITALTRELTKDVFPPDEKQKGAKSAETTERGESLPTWMFEFKCRWNDNITRDRLLQHIPALIPEKYKVHLGNPDIVLSYQIIKHICGISLLKDYIKFRKYNLDLLLEKGLDLEGKKKKTVEGGEEVKTEGSGESNRNKRSREEEKNGGSAGGENVEREGSDEKKARVEEEVVKEEV</sequence>
<name>A0AAD5S634_9FUNG</name>
<feature type="region of interest" description="Disordered" evidence="1">
    <location>
        <begin position="284"/>
        <end position="343"/>
    </location>
</feature>
<feature type="region of interest" description="Disordered" evidence="1">
    <location>
        <begin position="1"/>
        <end position="25"/>
    </location>
</feature>
<dbReference type="SUPFAM" id="SSF143437">
    <property type="entry name" value="THUMP domain-like"/>
    <property type="match status" value="1"/>
</dbReference>
<feature type="domain" description="THUMP" evidence="2">
    <location>
        <begin position="165"/>
        <end position="257"/>
    </location>
</feature>
<evidence type="ECO:0000259" key="2">
    <source>
        <dbReference type="Pfam" id="PF02926"/>
    </source>
</evidence>
<accession>A0AAD5S634</accession>
<dbReference type="GO" id="GO:0006400">
    <property type="term" value="P:tRNA modification"/>
    <property type="evidence" value="ECO:0007669"/>
    <property type="project" value="InterPro"/>
</dbReference>
<feature type="compositionally biased region" description="Basic and acidic residues" evidence="1">
    <location>
        <begin position="284"/>
        <end position="297"/>
    </location>
</feature>
<dbReference type="InterPro" id="IPR040183">
    <property type="entry name" value="THUMPD1-like"/>
</dbReference>
<dbReference type="EMBL" id="JADGJD010001407">
    <property type="protein sequence ID" value="KAJ3042605.1"/>
    <property type="molecule type" value="Genomic_DNA"/>
</dbReference>
<dbReference type="AlphaFoldDB" id="A0AAD5S634"/>
<dbReference type="InterPro" id="IPR004114">
    <property type="entry name" value="THUMP_dom"/>
</dbReference>
<comment type="caution">
    <text evidence="3">The sequence shown here is derived from an EMBL/GenBank/DDBJ whole genome shotgun (WGS) entry which is preliminary data.</text>
</comment>
<gene>
    <name evidence="3" type="ORF">HK097_001967</name>
</gene>
<dbReference type="Pfam" id="PF02926">
    <property type="entry name" value="THUMP"/>
    <property type="match status" value="1"/>
</dbReference>
<evidence type="ECO:0000313" key="4">
    <source>
        <dbReference type="Proteomes" id="UP001212841"/>
    </source>
</evidence>
<dbReference type="Proteomes" id="UP001212841">
    <property type="component" value="Unassembled WGS sequence"/>
</dbReference>
<dbReference type="CDD" id="cd11717">
    <property type="entry name" value="THUMP_THUMPD1_like"/>
    <property type="match status" value="1"/>
</dbReference>
<protein>
    <recommendedName>
        <fullName evidence="2">THUMP domain-containing protein</fullName>
    </recommendedName>
</protein>
<proteinExistence type="predicted"/>